<evidence type="ECO:0000256" key="2">
    <source>
        <dbReference type="ARBA" id="ARBA00004699"/>
    </source>
</evidence>
<evidence type="ECO:0000256" key="9">
    <source>
        <dbReference type="ARBA" id="ARBA00023235"/>
    </source>
</evidence>
<keyword evidence="9" id="KW-0413">Isomerase</keyword>
<dbReference type="Gene3D" id="3.40.50.1000">
    <property type="entry name" value="HAD superfamily/HAD-like"/>
    <property type="match status" value="1"/>
</dbReference>
<dbReference type="InterPro" id="IPR005002">
    <property type="entry name" value="PMM"/>
</dbReference>
<comment type="similarity">
    <text evidence="3">Belongs to the eukaryotic PMM family.</text>
</comment>
<dbReference type="InterPro" id="IPR023214">
    <property type="entry name" value="HAD_sf"/>
</dbReference>
<evidence type="ECO:0000256" key="7">
    <source>
        <dbReference type="ARBA" id="ARBA00022723"/>
    </source>
</evidence>
<name>A0A1V0SF30_9VIRU</name>
<proteinExistence type="inferred from homology"/>
<evidence type="ECO:0000256" key="5">
    <source>
        <dbReference type="ARBA" id="ARBA00012730"/>
    </source>
</evidence>
<dbReference type="PANTHER" id="PTHR10466:SF0">
    <property type="entry name" value="PHOSPHOMANNOMUTASE"/>
    <property type="match status" value="1"/>
</dbReference>
<evidence type="ECO:0000256" key="8">
    <source>
        <dbReference type="ARBA" id="ARBA00022842"/>
    </source>
</evidence>
<dbReference type="EMBL" id="KY684103">
    <property type="protein sequence ID" value="ARF10248.1"/>
    <property type="molecule type" value="Genomic_DNA"/>
</dbReference>
<evidence type="ECO:0000256" key="1">
    <source>
        <dbReference type="ARBA" id="ARBA00004496"/>
    </source>
</evidence>
<evidence type="ECO:0000256" key="10">
    <source>
        <dbReference type="SAM" id="Phobius"/>
    </source>
</evidence>
<keyword evidence="10" id="KW-0472">Membrane</keyword>
<comment type="pathway">
    <text evidence="2">Nucleotide-sugar biosynthesis; GDP-alpha-D-mannose biosynthesis; alpha-D-mannose 1-phosphate from D-fructose 6-phosphate: step 2/2.</text>
</comment>
<dbReference type="InterPro" id="IPR006379">
    <property type="entry name" value="HAD-SF_hydro_IIB"/>
</dbReference>
<dbReference type="InterPro" id="IPR043169">
    <property type="entry name" value="PMM_cap"/>
</dbReference>
<evidence type="ECO:0000256" key="4">
    <source>
        <dbReference type="ARBA" id="ARBA00011738"/>
    </source>
</evidence>
<gene>
    <name evidence="11" type="ORF">Hokovirus_1_127</name>
</gene>
<accession>A0A1V0SF30</accession>
<evidence type="ECO:0000313" key="11">
    <source>
        <dbReference type="EMBL" id="ARF10248.1"/>
    </source>
</evidence>
<keyword evidence="8" id="KW-0460">Magnesium</keyword>
<sequence length="242" mass="28141">MTIILFDVDGTLTESGKVLDKKMIDIIIKLYYMGYILGVVGGGTYKKIKKQLRIVLHYFKYIFAESGSVIYVDLRKVKQKNILKNCNKKVLNKLIKKSLYYISKMPIKYSGNQIDLRHGMIYVSCPGIQATNKIRNYFIKKDIKLNLRNNLIINLKKYDKDDEFNINIGGSVGISIQPKGWSKLDAMYYFQELKIEDEIYYFGDKYEPTGNDYPIINYLGDKGIKVNNYLETIDKLVDIFKL</sequence>
<organism evidence="11">
    <name type="scientific">Hokovirus HKV1</name>
    <dbReference type="NCBI Taxonomy" id="1977638"/>
    <lineage>
        <taxon>Viruses</taxon>
        <taxon>Varidnaviria</taxon>
        <taxon>Bamfordvirae</taxon>
        <taxon>Nucleocytoviricota</taxon>
        <taxon>Megaviricetes</taxon>
        <taxon>Imitervirales</taxon>
        <taxon>Mimiviridae</taxon>
        <taxon>Klosneuvirinae</taxon>
        <taxon>Hokovirus</taxon>
    </lineage>
</organism>
<keyword evidence="10" id="KW-1133">Transmembrane helix</keyword>
<keyword evidence="6" id="KW-0963">Cytoplasm</keyword>
<dbReference type="GO" id="GO:0006013">
    <property type="term" value="P:mannose metabolic process"/>
    <property type="evidence" value="ECO:0007669"/>
    <property type="project" value="TreeGrafter"/>
</dbReference>
<dbReference type="SUPFAM" id="SSF56784">
    <property type="entry name" value="HAD-like"/>
    <property type="match status" value="1"/>
</dbReference>
<dbReference type="EC" id="5.4.2.8" evidence="5"/>
<dbReference type="GO" id="GO:0006487">
    <property type="term" value="P:protein N-linked glycosylation"/>
    <property type="evidence" value="ECO:0007669"/>
    <property type="project" value="TreeGrafter"/>
</dbReference>
<evidence type="ECO:0000256" key="6">
    <source>
        <dbReference type="ARBA" id="ARBA00022490"/>
    </source>
</evidence>
<dbReference type="Gene3D" id="3.30.1240.20">
    <property type="match status" value="1"/>
</dbReference>
<reference evidence="11" key="1">
    <citation type="journal article" date="2017" name="Science">
        <title>Giant viruses with an expanded complement of translation system components.</title>
        <authorList>
            <person name="Schulz F."/>
            <person name="Yutin N."/>
            <person name="Ivanova N.N."/>
            <person name="Ortega D.R."/>
            <person name="Lee T.K."/>
            <person name="Vierheilig J."/>
            <person name="Daims H."/>
            <person name="Horn M."/>
            <person name="Wagner M."/>
            <person name="Jensen G.J."/>
            <person name="Kyrpides N.C."/>
            <person name="Koonin E.V."/>
            <person name="Woyke T."/>
        </authorList>
    </citation>
    <scope>NUCLEOTIDE SEQUENCE</scope>
    <source>
        <strain evidence="11">HKV1</strain>
    </source>
</reference>
<dbReference type="NCBIfam" id="TIGR01484">
    <property type="entry name" value="HAD-SF-IIB"/>
    <property type="match status" value="1"/>
</dbReference>
<dbReference type="GO" id="GO:0004615">
    <property type="term" value="F:phosphomannomutase activity"/>
    <property type="evidence" value="ECO:0007669"/>
    <property type="project" value="UniProtKB-EC"/>
</dbReference>
<feature type="transmembrane region" description="Helical" evidence="10">
    <location>
        <begin position="26"/>
        <end position="45"/>
    </location>
</feature>
<dbReference type="GO" id="GO:0046872">
    <property type="term" value="F:metal ion binding"/>
    <property type="evidence" value="ECO:0007669"/>
    <property type="project" value="UniProtKB-KW"/>
</dbReference>
<evidence type="ECO:0000256" key="3">
    <source>
        <dbReference type="ARBA" id="ARBA00009736"/>
    </source>
</evidence>
<comment type="subcellular location">
    <subcellularLocation>
        <location evidence="1">Cytoplasm</location>
    </subcellularLocation>
</comment>
<protein>
    <recommendedName>
        <fullName evidence="5">phosphomannomutase</fullName>
        <ecNumber evidence="5">5.4.2.8</ecNumber>
    </recommendedName>
</protein>
<dbReference type="Pfam" id="PF03332">
    <property type="entry name" value="PMM"/>
    <property type="match status" value="1"/>
</dbReference>
<dbReference type="InterPro" id="IPR036412">
    <property type="entry name" value="HAD-like_sf"/>
</dbReference>
<keyword evidence="10" id="KW-0812">Transmembrane</keyword>
<dbReference type="PANTHER" id="PTHR10466">
    <property type="entry name" value="PHOSPHOMANNOMUTASE"/>
    <property type="match status" value="1"/>
</dbReference>
<dbReference type="GO" id="GO:0009298">
    <property type="term" value="P:GDP-mannose biosynthetic process"/>
    <property type="evidence" value="ECO:0007669"/>
    <property type="project" value="UniProtKB-UniPathway"/>
</dbReference>
<keyword evidence="7" id="KW-0479">Metal-binding</keyword>
<dbReference type="UniPathway" id="UPA00126">
    <property type="reaction ID" value="UER00424"/>
</dbReference>
<comment type="subunit">
    <text evidence="4">Homodimer.</text>
</comment>